<sequence>MQEVDRLKVVAEELGKEIERMSPLEPRLKPKDSGLVDPAHSKKGKGKVGASRPKGA</sequence>
<evidence type="ECO:0000256" key="1">
    <source>
        <dbReference type="SAM" id="MobiDB-lite"/>
    </source>
</evidence>
<evidence type="ECO:0000313" key="2">
    <source>
        <dbReference type="EMBL" id="KGN46665.1"/>
    </source>
</evidence>
<dbReference type="AlphaFoldDB" id="A0A0A0KAB8"/>
<feature type="region of interest" description="Disordered" evidence="1">
    <location>
        <begin position="14"/>
        <end position="56"/>
    </location>
</feature>
<keyword evidence="3" id="KW-1185">Reference proteome</keyword>
<protein>
    <submittedName>
        <fullName evidence="2">Uncharacterized protein</fullName>
    </submittedName>
</protein>
<organism evidence="2 3">
    <name type="scientific">Cucumis sativus</name>
    <name type="common">Cucumber</name>
    <dbReference type="NCBI Taxonomy" id="3659"/>
    <lineage>
        <taxon>Eukaryota</taxon>
        <taxon>Viridiplantae</taxon>
        <taxon>Streptophyta</taxon>
        <taxon>Embryophyta</taxon>
        <taxon>Tracheophyta</taxon>
        <taxon>Spermatophyta</taxon>
        <taxon>Magnoliopsida</taxon>
        <taxon>eudicotyledons</taxon>
        <taxon>Gunneridae</taxon>
        <taxon>Pentapetalae</taxon>
        <taxon>rosids</taxon>
        <taxon>fabids</taxon>
        <taxon>Cucurbitales</taxon>
        <taxon>Cucurbitaceae</taxon>
        <taxon>Benincaseae</taxon>
        <taxon>Cucumis</taxon>
    </lineage>
</organism>
<dbReference type="EMBL" id="CM002927">
    <property type="protein sequence ID" value="KGN46665.1"/>
    <property type="molecule type" value="Genomic_DNA"/>
</dbReference>
<reference evidence="2 3" key="4">
    <citation type="journal article" date="2011" name="BMC Genomics">
        <title>RNA-Seq improves annotation of protein-coding genes in the cucumber genome.</title>
        <authorList>
            <person name="Li Z."/>
            <person name="Zhang Z."/>
            <person name="Yan P."/>
            <person name="Huang S."/>
            <person name="Fei Z."/>
            <person name="Lin K."/>
        </authorList>
    </citation>
    <scope>NUCLEOTIDE SEQUENCE [LARGE SCALE GENOMIC DNA]</scope>
    <source>
        <strain evidence="3">cv. 9930</strain>
    </source>
</reference>
<name>A0A0A0KAB8_CUCSA</name>
<reference evidence="2 3" key="1">
    <citation type="journal article" date="2009" name="Nat. Genet.">
        <title>The genome of the cucumber, Cucumis sativus L.</title>
        <authorList>
            <person name="Huang S."/>
            <person name="Li R."/>
            <person name="Zhang Z."/>
            <person name="Li L."/>
            <person name="Gu X."/>
            <person name="Fan W."/>
            <person name="Lucas W.J."/>
            <person name="Wang X."/>
            <person name="Xie B."/>
            <person name="Ni P."/>
            <person name="Ren Y."/>
            <person name="Zhu H."/>
            <person name="Li J."/>
            <person name="Lin K."/>
            <person name="Jin W."/>
            <person name="Fei Z."/>
            <person name="Li G."/>
            <person name="Staub J."/>
            <person name="Kilian A."/>
            <person name="van der Vossen E.A."/>
            <person name="Wu Y."/>
            <person name="Guo J."/>
            <person name="He J."/>
            <person name="Jia Z."/>
            <person name="Ren Y."/>
            <person name="Tian G."/>
            <person name="Lu Y."/>
            <person name="Ruan J."/>
            <person name="Qian W."/>
            <person name="Wang M."/>
            <person name="Huang Q."/>
            <person name="Li B."/>
            <person name="Xuan Z."/>
            <person name="Cao J."/>
            <person name="Asan"/>
            <person name="Wu Z."/>
            <person name="Zhang J."/>
            <person name="Cai Q."/>
            <person name="Bai Y."/>
            <person name="Zhao B."/>
            <person name="Han Y."/>
            <person name="Li Y."/>
            <person name="Li X."/>
            <person name="Wang S."/>
            <person name="Shi Q."/>
            <person name="Liu S."/>
            <person name="Cho W.K."/>
            <person name="Kim J.Y."/>
            <person name="Xu Y."/>
            <person name="Heller-Uszynska K."/>
            <person name="Miao H."/>
            <person name="Cheng Z."/>
            <person name="Zhang S."/>
            <person name="Wu J."/>
            <person name="Yang Y."/>
            <person name="Kang H."/>
            <person name="Li M."/>
            <person name="Liang H."/>
            <person name="Ren X."/>
            <person name="Shi Z."/>
            <person name="Wen M."/>
            <person name="Jian M."/>
            <person name="Yang H."/>
            <person name="Zhang G."/>
            <person name="Yang Z."/>
            <person name="Chen R."/>
            <person name="Liu S."/>
            <person name="Li J."/>
            <person name="Ma L."/>
            <person name="Liu H."/>
            <person name="Zhou Y."/>
            <person name="Zhao J."/>
            <person name="Fang X."/>
            <person name="Li G."/>
            <person name="Fang L."/>
            <person name="Li Y."/>
            <person name="Liu D."/>
            <person name="Zheng H."/>
            <person name="Zhang Y."/>
            <person name="Qin N."/>
            <person name="Li Z."/>
            <person name="Yang G."/>
            <person name="Yang S."/>
            <person name="Bolund L."/>
            <person name="Kristiansen K."/>
            <person name="Zheng H."/>
            <person name="Li S."/>
            <person name="Zhang X."/>
            <person name="Yang H."/>
            <person name="Wang J."/>
            <person name="Sun R."/>
            <person name="Zhang B."/>
            <person name="Jiang S."/>
            <person name="Wang J."/>
            <person name="Du Y."/>
            <person name="Li S."/>
        </authorList>
    </citation>
    <scope>NUCLEOTIDE SEQUENCE [LARGE SCALE GENOMIC DNA]</scope>
    <source>
        <strain evidence="3">cv. 9930</strain>
    </source>
</reference>
<dbReference type="Gramene" id="KGN46665">
    <property type="protein sequence ID" value="KGN46665"/>
    <property type="gene ID" value="Csa_6G119890"/>
</dbReference>
<evidence type="ECO:0000313" key="3">
    <source>
        <dbReference type="Proteomes" id="UP000029981"/>
    </source>
</evidence>
<dbReference type="Proteomes" id="UP000029981">
    <property type="component" value="Chromosome 6"/>
</dbReference>
<accession>A0A0A0KAB8</accession>
<feature type="compositionally biased region" description="Basic and acidic residues" evidence="1">
    <location>
        <begin position="14"/>
        <end position="34"/>
    </location>
</feature>
<reference evidence="2 3" key="3">
    <citation type="journal article" date="2010" name="BMC Genomics">
        <title>Transcriptome sequencing and comparative analysis of cucumber flowers with different sex types.</title>
        <authorList>
            <person name="Guo S."/>
            <person name="Zheng Y."/>
            <person name="Joung J.G."/>
            <person name="Liu S."/>
            <person name="Zhang Z."/>
            <person name="Crasta O.R."/>
            <person name="Sobral B.W."/>
            <person name="Xu Y."/>
            <person name="Huang S."/>
            <person name="Fei Z."/>
        </authorList>
    </citation>
    <scope>NUCLEOTIDE SEQUENCE [LARGE SCALE GENOMIC DNA]</scope>
    <source>
        <strain evidence="3">cv. 9930</strain>
    </source>
</reference>
<gene>
    <name evidence="2" type="ORF">Csa_6G119890</name>
</gene>
<proteinExistence type="predicted"/>
<reference evidence="2 3" key="2">
    <citation type="journal article" date="2009" name="PLoS ONE">
        <title>An integrated genetic and cytogenetic map of the cucumber genome.</title>
        <authorList>
            <person name="Ren Y."/>
            <person name="Zhang Z."/>
            <person name="Liu J."/>
            <person name="Staub J.E."/>
            <person name="Han Y."/>
            <person name="Cheng Z."/>
            <person name="Li X."/>
            <person name="Lu J."/>
            <person name="Miao H."/>
            <person name="Kang H."/>
            <person name="Xie B."/>
            <person name="Gu X."/>
            <person name="Wang X."/>
            <person name="Du Y."/>
            <person name="Jin W."/>
            <person name="Huang S."/>
        </authorList>
    </citation>
    <scope>NUCLEOTIDE SEQUENCE [LARGE SCALE GENOMIC DNA]</scope>
    <source>
        <strain evidence="3">cv. 9930</strain>
    </source>
</reference>